<accession>A0ABR6K411</accession>
<protein>
    <submittedName>
        <fullName evidence="2">Uncharacterized protein</fullName>
    </submittedName>
</protein>
<organism evidence="2 3">
    <name type="scientific">Sphingomonas yabuuchiae</name>
    <dbReference type="NCBI Taxonomy" id="172044"/>
    <lineage>
        <taxon>Bacteria</taxon>
        <taxon>Pseudomonadati</taxon>
        <taxon>Pseudomonadota</taxon>
        <taxon>Alphaproteobacteria</taxon>
        <taxon>Sphingomonadales</taxon>
        <taxon>Sphingomonadaceae</taxon>
        <taxon>Sphingomonas</taxon>
    </lineage>
</organism>
<evidence type="ECO:0000313" key="3">
    <source>
        <dbReference type="Proteomes" id="UP000584663"/>
    </source>
</evidence>
<feature type="compositionally biased region" description="Basic and acidic residues" evidence="1">
    <location>
        <begin position="24"/>
        <end position="43"/>
    </location>
</feature>
<feature type="region of interest" description="Disordered" evidence="1">
    <location>
        <begin position="16"/>
        <end position="43"/>
    </location>
</feature>
<sequence>MAKDERAERLAAALRENLKRRKAQAREQDEGRAPDPAPRDESA</sequence>
<dbReference type="EMBL" id="JACHNX010000001">
    <property type="protein sequence ID" value="MBB4607828.1"/>
    <property type="molecule type" value="Genomic_DNA"/>
</dbReference>
<gene>
    <name evidence="2" type="ORF">GGQ89_000016</name>
</gene>
<comment type="caution">
    <text evidence="2">The sequence shown here is derived from an EMBL/GenBank/DDBJ whole genome shotgun (WGS) entry which is preliminary data.</text>
</comment>
<evidence type="ECO:0000256" key="1">
    <source>
        <dbReference type="SAM" id="MobiDB-lite"/>
    </source>
</evidence>
<name>A0ABR6K411_9SPHN</name>
<dbReference type="RefSeq" id="WP_257787193.1">
    <property type="nucleotide sequence ID" value="NZ_JACHNX010000001.1"/>
</dbReference>
<dbReference type="Proteomes" id="UP000584663">
    <property type="component" value="Unassembled WGS sequence"/>
</dbReference>
<proteinExistence type="predicted"/>
<reference evidence="2 3" key="1">
    <citation type="submission" date="2020-08" db="EMBL/GenBank/DDBJ databases">
        <title>Genomic Encyclopedia of Type Strains, Phase IV (KMG-IV): sequencing the most valuable type-strain genomes for metagenomic binning, comparative biology and taxonomic classification.</title>
        <authorList>
            <person name="Goeker M."/>
        </authorList>
    </citation>
    <scope>NUCLEOTIDE SEQUENCE [LARGE SCALE GENOMIC DNA]</scope>
    <source>
        <strain evidence="2 3">DSM 14562</strain>
    </source>
</reference>
<keyword evidence="3" id="KW-1185">Reference proteome</keyword>
<evidence type="ECO:0000313" key="2">
    <source>
        <dbReference type="EMBL" id="MBB4607828.1"/>
    </source>
</evidence>